<dbReference type="InterPro" id="IPR008915">
    <property type="entry name" value="Peptidase_M50"/>
</dbReference>
<comment type="subcellular location">
    <subcellularLocation>
        <location evidence="2">Membrane</location>
        <topology evidence="2">Multi-pass membrane protein</topology>
    </subcellularLocation>
</comment>
<gene>
    <name evidence="14" type="ORF">SAMN04490244_10776</name>
</gene>
<dbReference type="PANTHER" id="PTHR39188:SF3">
    <property type="entry name" value="STAGE IV SPORULATION PROTEIN FB"/>
    <property type="match status" value="1"/>
</dbReference>
<evidence type="ECO:0000256" key="10">
    <source>
        <dbReference type="ARBA" id="ARBA00023049"/>
    </source>
</evidence>
<keyword evidence="8" id="KW-0862">Zinc</keyword>
<reference evidence="14 15" key="1">
    <citation type="submission" date="2016-10" db="EMBL/GenBank/DDBJ databases">
        <authorList>
            <person name="de Groot N.N."/>
        </authorList>
    </citation>
    <scope>NUCLEOTIDE SEQUENCE [LARGE SCALE GENOMIC DNA]</scope>
    <source>
        <strain evidence="14 15">DSM 23042</strain>
    </source>
</reference>
<name>A0A1H9VGI2_9RHOB</name>
<evidence type="ECO:0000256" key="7">
    <source>
        <dbReference type="ARBA" id="ARBA00022801"/>
    </source>
</evidence>
<dbReference type="EMBL" id="FOGU01000007">
    <property type="protein sequence ID" value="SES20393.1"/>
    <property type="molecule type" value="Genomic_DNA"/>
</dbReference>
<dbReference type="OrthoDB" id="9781963at2"/>
<keyword evidence="7" id="KW-0378">Hydrolase</keyword>
<dbReference type="GO" id="GO:0046872">
    <property type="term" value="F:metal ion binding"/>
    <property type="evidence" value="ECO:0007669"/>
    <property type="project" value="UniProtKB-KW"/>
</dbReference>
<keyword evidence="5 12" id="KW-0812">Transmembrane</keyword>
<evidence type="ECO:0000256" key="3">
    <source>
        <dbReference type="ARBA" id="ARBA00007931"/>
    </source>
</evidence>
<evidence type="ECO:0000313" key="15">
    <source>
        <dbReference type="Proteomes" id="UP000198885"/>
    </source>
</evidence>
<evidence type="ECO:0000259" key="13">
    <source>
        <dbReference type="Pfam" id="PF02163"/>
    </source>
</evidence>
<dbReference type="Pfam" id="PF02163">
    <property type="entry name" value="Peptidase_M50"/>
    <property type="match status" value="2"/>
</dbReference>
<feature type="domain" description="Peptidase M50" evidence="13">
    <location>
        <begin position="133"/>
        <end position="189"/>
    </location>
</feature>
<dbReference type="AlphaFoldDB" id="A0A1H9VGI2"/>
<keyword evidence="11 12" id="KW-0472">Membrane</keyword>
<feature type="transmembrane region" description="Helical" evidence="12">
    <location>
        <begin position="96"/>
        <end position="115"/>
    </location>
</feature>
<evidence type="ECO:0000256" key="5">
    <source>
        <dbReference type="ARBA" id="ARBA00022692"/>
    </source>
</evidence>
<feature type="transmembrane region" description="Helical" evidence="12">
    <location>
        <begin position="135"/>
        <end position="155"/>
    </location>
</feature>
<dbReference type="GO" id="GO:0016020">
    <property type="term" value="C:membrane"/>
    <property type="evidence" value="ECO:0007669"/>
    <property type="project" value="UniProtKB-SubCell"/>
</dbReference>
<dbReference type="RefSeq" id="WP_143071540.1">
    <property type="nucleotide sequence ID" value="NZ_CBDDGO010000004.1"/>
</dbReference>
<dbReference type="Proteomes" id="UP000198885">
    <property type="component" value="Unassembled WGS sequence"/>
</dbReference>
<organism evidence="14 15">
    <name type="scientific">Tranquillimonas rosea</name>
    <dbReference type="NCBI Taxonomy" id="641238"/>
    <lineage>
        <taxon>Bacteria</taxon>
        <taxon>Pseudomonadati</taxon>
        <taxon>Pseudomonadota</taxon>
        <taxon>Alphaproteobacteria</taxon>
        <taxon>Rhodobacterales</taxon>
        <taxon>Roseobacteraceae</taxon>
        <taxon>Tranquillimonas</taxon>
    </lineage>
</organism>
<feature type="domain" description="Peptidase M50" evidence="13">
    <location>
        <begin position="47"/>
        <end position="119"/>
    </location>
</feature>
<accession>A0A1H9VGI2</accession>
<keyword evidence="9 12" id="KW-1133">Transmembrane helix</keyword>
<dbReference type="PANTHER" id="PTHR39188">
    <property type="entry name" value="MEMBRANE-ASSOCIATED ZINC METALLOPROTEASE M50B"/>
    <property type="match status" value="1"/>
</dbReference>
<evidence type="ECO:0000256" key="6">
    <source>
        <dbReference type="ARBA" id="ARBA00022723"/>
    </source>
</evidence>
<feature type="transmembrane region" description="Helical" evidence="12">
    <location>
        <begin position="15"/>
        <end position="33"/>
    </location>
</feature>
<feature type="transmembrane region" description="Helical" evidence="12">
    <location>
        <begin position="176"/>
        <end position="196"/>
    </location>
</feature>
<feature type="transmembrane region" description="Helical" evidence="12">
    <location>
        <begin position="39"/>
        <end position="58"/>
    </location>
</feature>
<dbReference type="STRING" id="641238.SAMN04490244_10776"/>
<evidence type="ECO:0000256" key="2">
    <source>
        <dbReference type="ARBA" id="ARBA00004141"/>
    </source>
</evidence>
<protein>
    <submittedName>
        <fullName evidence="14">Zn-dependent protease (Includes SpoIVFB)</fullName>
    </submittedName>
</protein>
<keyword evidence="6" id="KW-0479">Metal-binding</keyword>
<dbReference type="GO" id="GO:0006508">
    <property type="term" value="P:proteolysis"/>
    <property type="evidence" value="ECO:0007669"/>
    <property type="project" value="UniProtKB-KW"/>
</dbReference>
<keyword evidence="15" id="KW-1185">Reference proteome</keyword>
<evidence type="ECO:0000256" key="11">
    <source>
        <dbReference type="ARBA" id="ARBA00023136"/>
    </source>
</evidence>
<dbReference type="CDD" id="cd06164">
    <property type="entry name" value="S2P-M50_SpoIVFB_CBS"/>
    <property type="match status" value="1"/>
</dbReference>
<keyword evidence="4 14" id="KW-0645">Protease</keyword>
<feature type="transmembrane region" description="Helical" evidence="12">
    <location>
        <begin position="202"/>
        <end position="220"/>
    </location>
</feature>
<dbReference type="GO" id="GO:0008237">
    <property type="term" value="F:metallopeptidase activity"/>
    <property type="evidence" value="ECO:0007669"/>
    <property type="project" value="UniProtKB-KW"/>
</dbReference>
<evidence type="ECO:0000256" key="4">
    <source>
        <dbReference type="ARBA" id="ARBA00022670"/>
    </source>
</evidence>
<evidence type="ECO:0000256" key="9">
    <source>
        <dbReference type="ARBA" id="ARBA00022989"/>
    </source>
</evidence>
<comment type="similarity">
    <text evidence="3">Belongs to the peptidase M50B family.</text>
</comment>
<proteinExistence type="inferred from homology"/>
<evidence type="ECO:0000256" key="12">
    <source>
        <dbReference type="SAM" id="Phobius"/>
    </source>
</evidence>
<keyword evidence="10" id="KW-0482">Metalloprotease</keyword>
<sequence length="235" mass="24905">MSWSFPIGRLFGSELRVHVTFFLLLAWIGGEAYMAAGPMAAAINVGFVLSLFLCVVAHEYGHALMARRYGIPTPDITVLPIGGLARLARMPERPSAEIAVALAGPAVNVAIWAVLTAFGASADTGMFFGDGGASFLGSLSAVNLFLVLFNMIPAFPMDGGRVLRAVLALRFDRLRATKIAAGAGQALAVGFAVWGVTSGNPLLVLIAVFVFMAASAEAKAMEQRMRSVHFPHVRR</sequence>
<comment type="cofactor">
    <cofactor evidence="1">
        <name>Zn(2+)</name>
        <dbReference type="ChEBI" id="CHEBI:29105"/>
    </cofactor>
</comment>
<evidence type="ECO:0000256" key="8">
    <source>
        <dbReference type="ARBA" id="ARBA00022833"/>
    </source>
</evidence>
<evidence type="ECO:0000256" key="1">
    <source>
        <dbReference type="ARBA" id="ARBA00001947"/>
    </source>
</evidence>
<evidence type="ECO:0000313" key="14">
    <source>
        <dbReference type="EMBL" id="SES20393.1"/>
    </source>
</evidence>